<evidence type="ECO:0000313" key="4">
    <source>
        <dbReference type="Proteomes" id="UP001178507"/>
    </source>
</evidence>
<dbReference type="EMBL" id="CAUJNA010003324">
    <property type="protein sequence ID" value="CAJ1399104.1"/>
    <property type="molecule type" value="Genomic_DNA"/>
</dbReference>
<keyword evidence="2" id="KW-0732">Signal</keyword>
<dbReference type="AlphaFoldDB" id="A0AA36J4T2"/>
<protein>
    <submittedName>
        <fullName evidence="3">Uncharacterized protein</fullName>
    </submittedName>
</protein>
<accession>A0AA36J4T2</accession>
<evidence type="ECO:0000256" key="2">
    <source>
        <dbReference type="SAM" id="SignalP"/>
    </source>
</evidence>
<organism evidence="3 4">
    <name type="scientific">Effrenium voratum</name>
    <dbReference type="NCBI Taxonomy" id="2562239"/>
    <lineage>
        <taxon>Eukaryota</taxon>
        <taxon>Sar</taxon>
        <taxon>Alveolata</taxon>
        <taxon>Dinophyceae</taxon>
        <taxon>Suessiales</taxon>
        <taxon>Symbiodiniaceae</taxon>
        <taxon>Effrenium</taxon>
    </lineage>
</organism>
<evidence type="ECO:0000256" key="1">
    <source>
        <dbReference type="SAM" id="MobiDB-lite"/>
    </source>
</evidence>
<proteinExistence type="predicted"/>
<gene>
    <name evidence="3" type="ORF">EVOR1521_LOCUS22699</name>
</gene>
<evidence type="ECO:0000313" key="3">
    <source>
        <dbReference type="EMBL" id="CAJ1399104.1"/>
    </source>
</evidence>
<feature type="signal peptide" evidence="2">
    <location>
        <begin position="1"/>
        <end position="24"/>
    </location>
</feature>
<name>A0AA36J4T2_9DINO</name>
<sequence length="704" mass="78055">MHPIHWPLPFVFPLFWELFGQNAAETPRGFQLDHDTVLARQVAGSPEALPVREGMGGQSVARPPAQLGDATHSTRCRGQLAGRWLDLACFMQCEGPHFQDGWAVFRTKVEENARLHYRVDMALFESANQVIEESLQQGTGLIVGRSRFMDRLRHETNEDSTLQGFCLYGIVAAAFIRARHFLEAEVLRAVGLAPGEAVQLAHEGFELAMDLLSDLHSNAKMELSFLDSSSWPIRAEDILLNLQLQKETPGHPFRLISADKAARPDALSVAPPSSLGTSGGRGGRLLKLCGVGDHLSATLDIVMMAEAAIRLQDASSVVSEHIFLGRFCPRHHGQRHQCQQRCQWLGLGCGSELEAQMDPMDPIELWLSTIFDPVTLEELPFDLTQARSSLASAVHTDPRLNADLILCSHPSILCLLLAEVSNQPIFAHASSALLYGLPCSGCGAGSTLRFFSVGPGNAAFSYLTSVQQLLQRRGKFALVAEGRFLQEQIAYQVGVLPSWAPPLALYAPLGTARARSGAVLALRSRFFSTLMGEHWCALFRELALGAGLEVSLLGFQEQWLSLESIAGYRAAVLLPNDLHQRTFHELFRMAMPLFLPDALGMYRLQRAANWGYASYGGRLPGMVSRHPFPPWWCTYRALPETVLYWQQFADWEQAHVQRFGSLPQLVLDLSELDLAEVSSKMMEKHAEVHQWALQVLSQEIARLL</sequence>
<feature type="region of interest" description="Disordered" evidence="1">
    <location>
        <begin position="49"/>
        <end position="70"/>
    </location>
</feature>
<comment type="caution">
    <text evidence="3">The sequence shown here is derived from an EMBL/GenBank/DDBJ whole genome shotgun (WGS) entry which is preliminary data.</text>
</comment>
<reference evidence="3" key="1">
    <citation type="submission" date="2023-08" db="EMBL/GenBank/DDBJ databases">
        <authorList>
            <person name="Chen Y."/>
            <person name="Shah S."/>
            <person name="Dougan E. K."/>
            <person name="Thang M."/>
            <person name="Chan C."/>
        </authorList>
    </citation>
    <scope>NUCLEOTIDE SEQUENCE</scope>
</reference>
<keyword evidence="4" id="KW-1185">Reference proteome</keyword>
<feature type="chain" id="PRO_5041270062" evidence="2">
    <location>
        <begin position="25"/>
        <end position="704"/>
    </location>
</feature>
<dbReference type="Proteomes" id="UP001178507">
    <property type="component" value="Unassembled WGS sequence"/>
</dbReference>